<dbReference type="AlphaFoldDB" id="A0A9D1CPT1"/>
<dbReference type="GO" id="GO:0051539">
    <property type="term" value="F:4 iron, 4 sulfur cluster binding"/>
    <property type="evidence" value="ECO:0007669"/>
    <property type="project" value="UniProtKB-KW"/>
</dbReference>
<reference evidence="15" key="2">
    <citation type="journal article" date="2021" name="PeerJ">
        <title>Extensive microbial diversity within the chicken gut microbiome revealed by metagenomics and culture.</title>
        <authorList>
            <person name="Gilroy R."/>
            <person name="Ravi A."/>
            <person name="Getino M."/>
            <person name="Pursley I."/>
            <person name="Horton D.L."/>
            <person name="Alikhan N.F."/>
            <person name="Baker D."/>
            <person name="Gharbi K."/>
            <person name="Hall N."/>
            <person name="Watson M."/>
            <person name="Adriaenssens E.M."/>
            <person name="Foster-Nyarko E."/>
            <person name="Jarju S."/>
            <person name="Secka A."/>
            <person name="Antonio M."/>
            <person name="Oren A."/>
            <person name="Chaudhuri R.R."/>
            <person name="La Ragione R."/>
            <person name="Hildebrand F."/>
            <person name="Pallen M.J."/>
        </authorList>
    </citation>
    <scope>NUCLEOTIDE SEQUENCE</scope>
    <source>
        <strain evidence="15">ChiSxjej2B14-6234</strain>
    </source>
</reference>
<keyword evidence="2" id="KW-0479">Metal-binding</keyword>
<keyword evidence="9" id="KW-0411">Iron-sulfur</keyword>
<keyword evidence="10" id="KW-0238">DNA-binding</keyword>
<dbReference type="GO" id="GO:0003677">
    <property type="term" value="F:DNA binding"/>
    <property type="evidence" value="ECO:0007669"/>
    <property type="project" value="UniProtKB-KW"/>
</dbReference>
<keyword evidence="5" id="KW-0378">Hydrolase</keyword>
<evidence type="ECO:0000256" key="6">
    <source>
        <dbReference type="ARBA" id="ARBA00022806"/>
    </source>
</evidence>
<dbReference type="PROSITE" id="PS51193">
    <property type="entry name" value="HELICASE_ATP_BIND_2"/>
    <property type="match status" value="1"/>
</dbReference>
<dbReference type="GO" id="GO:0016818">
    <property type="term" value="F:hydrolase activity, acting on acid anhydrides, in phosphorus-containing anhydrides"/>
    <property type="evidence" value="ECO:0007669"/>
    <property type="project" value="InterPro"/>
</dbReference>
<dbReference type="EMBL" id="DVFJ01000002">
    <property type="protein sequence ID" value="HIQ70717.1"/>
    <property type="molecule type" value="Genomic_DNA"/>
</dbReference>
<organism evidence="15 16">
    <name type="scientific">Candidatus Onthenecus intestinigallinarum</name>
    <dbReference type="NCBI Taxonomy" id="2840875"/>
    <lineage>
        <taxon>Bacteria</taxon>
        <taxon>Bacillati</taxon>
        <taxon>Bacillota</taxon>
        <taxon>Clostridia</taxon>
        <taxon>Eubacteriales</taxon>
        <taxon>Candidatus Onthenecus</taxon>
    </lineage>
</organism>
<dbReference type="Gene3D" id="3.90.320.10">
    <property type="match status" value="1"/>
</dbReference>
<dbReference type="GO" id="GO:0005524">
    <property type="term" value="F:ATP binding"/>
    <property type="evidence" value="ECO:0007669"/>
    <property type="project" value="UniProtKB-KW"/>
</dbReference>
<evidence type="ECO:0000256" key="4">
    <source>
        <dbReference type="ARBA" id="ARBA00022763"/>
    </source>
</evidence>
<keyword evidence="8" id="KW-0408">Iron</keyword>
<evidence type="ECO:0000256" key="2">
    <source>
        <dbReference type="ARBA" id="ARBA00022723"/>
    </source>
</evidence>
<gene>
    <name evidence="15" type="ORF">IAB73_00650</name>
</gene>
<evidence type="ECO:0000256" key="11">
    <source>
        <dbReference type="ARBA" id="ARBA00023204"/>
    </source>
</evidence>
<dbReference type="Gene3D" id="1.10.30.20">
    <property type="entry name" value="Bacterial XPD DNA helicase, FeS cluster domain"/>
    <property type="match status" value="1"/>
</dbReference>
<dbReference type="Proteomes" id="UP000886887">
    <property type="component" value="Unassembled WGS sequence"/>
</dbReference>
<accession>A0A9D1CPT1</accession>
<evidence type="ECO:0000259" key="14">
    <source>
        <dbReference type="PROSITE" id="PS51193"/>
    </source>
</evidence>
<dbReference type="InterPro" id="IPR027417">
    <property type="entry name" value="P-loop_NTPase"/>
</dbReference>
<dbReference type="PANTHER" id="PTHR11472:SF34">
    <property type="entry name" value="REGULATOR OF TELOMERE ELONGATION HELICASE 1"/>
    <property type="match status" value="1"/>
</dbReference>
<keyword evidence="4" id="KW-0227">DNA damage</keyword>
<dbReference type="GO" id="GO:0003678">
    <property type="term" value="F:DNA helicase activity"/>
    <property type="evidence" value="ECO:0007669"/>
    <property type="project" value="InterPro"/>
</dbReference>
<evidence type="ECO:0000256" key="9">
    <source>
        <dbReference type="ARBA" id="ARBA00023014"/>
    </source>
</evidence>
<protein>
    <submittedName>
        <fullName evidence="15">ATP-dependent DNA helicase</fullName>
    </submittedName>
</protein>
<dbReference type="GO" id="GO:0006281">
    <property type="term" value="P:DNA repair"/>
    <property type="evidence" value="ECO:0007669"/>
    <property type="project" value="UniProtKB-KW"/>
</dbReference>
<dbReference type="SUPFAM" id="SSF52540">
    <property type="entry name" value="P-loop containing nucleoside triphosphate hydrolases"/>
    <property type="match status" value="2"/>
</dbReference>
<dbReference type="Pfam" id="PF00270">
    <property type="entry name" value="DEAD"/>
    <property type="match status" value="1"/>
</dbReference>
<comment type="similarity">
    <text evidence="13">Belongs to the helicase family. DinG subfamily.</text>
</comment>
<dbReference type="SMART" id="SM00488">
    <property type="entry name" value="DEXDc2"/>
    <property type="match status" value="1"/>
</dbReference>
<dbReference type="InterPro" id="IPR006554">
    <property type="entry name" value="Helicase-like_DEXD_c2"/>
</dbReference>
<proteinExistence type="inferred from homology"/>
<dbReference type="InterPro" id="IPR011545">
    <property type="entry name" value="DEAD/DEAH_box_helicase_dom"/>
</dbReference>
<evidence type="ECO:0000313" key="15">
    <source>
        <dbReference type="EMBL" id="HIQ70717.1"/>
    </source>
</evidence>
<dbReference type="GO" id="GO:0046872">
    <property type="term" value="F:metal ion binding"/>
    <property type="evidence" value="ECO:0007669"/>
    <property type="project" value="UniProtKB-KW"/>
</dbReference>
<sequence>MEELHVSVRTLVEFTLHGEDLTGAAADRERMLEGGRAHRARQGEAGEDLRGYEAEVPLSLCVDWADALRLKVSGRADGVFEADGLTCVEEIKLWDGAPLEDALPAHRAQAACYAHMLCASRGLPCARMDVLYADRHGRVLHRFTQTQEAQALAQAFAALVEPYARWQEALLRWRRERDGALSAFTFPYAAFREGQRLFSGNVFVAIRDRRRLLAQAPTGTGKTAAALFPALKALAAGHTNQIFYLTARTTGRALALSTAAHFHACGAKARVLELTAREKICPMGAQRRCDPAYCSGARGFFNRLPDALSEMLRAQMWDRAAVQEIAARHDICPFEFSLSLAEIADVVVCDYNYAFDPAARIQRVFQQRTDLSLLVDEAHNLVDRARDMLSACLDGGALRAVRRDYGKQHGRKNAVYRALTRTVRRLSGLEAERGDGVWRLEAPPPELLQDAQGLCDALGEALARGQGALLGETFQDALAYAQTAARLDDAYAVLLERTGRDARLRLLCLDAAPYLRAATARLRGVVYFSATLSPMAQMRALLGGEESDGLLSLPSPFPPERLHVVRMRMDTRYARREQTARQVAEAIAAMARARRGNYLALFPSYAYMRLVRAQFEQLAPDVQTVCQESGMDEAARDDFIARFEPGGCLTGFCVMGGVFAEGVDLPSDRLLGVAAVGVGLPQVCPEREALREHFDQEERDGFALAYRIPGMVKVLQAVGRVIRTERDRGVALLIDARFFQGAYSGLLPEHFFPLHEAVSADDLARRLDAFWRAGNG</sequence>
<dbReference type="SMART" id="SM00491">
    <property type="entry name" value="HELICc2"/>
    <property type="match status" value="1"/>
</dbReference>
<dbReference type="InterPro" id="IPR011604">
    <property type="entry name" value="PDDEXK-like_dom_sf"/>
</dbReference>
<evidence type="ECO:0000256" key="1">
    <source>
        <dbReference type="ARBA" id="ARBA00022485"/>
    </source>
</evidence>
<dbReference type="InterPro" id="IPR006555">
    <property type="entry name" value="ATP-dep_Helicase_C"/>
</dbReference>
<evidence type="ECO:0000256" key="13">
    <source>
        <dbReference type="ARBA" id="ARBA00038058"/>
    </source>
</evidence>
<keyword evidence="12" id="KW-0413">Isomerase</keyword>
<dbReference type="InterPro" id="IPR042493">
    <property type="entry name" value="XPD_DNA_FeS"/>
</dbReference>
<dbReference type="Gene3D" id="3.40.50.300">
    <property type="entry name" value="P-loop containing nucleotide triphosphate hydrolases"/>
    <property type="match status" value="2"/>
</dbReference>
<evidence type="ECO:0000256" key="5">
    <source>
        <dbReference type="ARBA" id="ARBA00022801"/>
    </source>
</evidence>
<keyword evidence="1" id="KW-0004">4Fe-4S</keyword>
<evidence type="ECO:0000256" key="8">
    <source>
        <dbReference type="ARBA" id="ARBA00023004"/>
    </source>
</evidence>
<evidence type="ECO:0000256" key="10">
    <source>
        <dbReference type="ARBA" id="ARBA00023125"/>
    </source>
</evidence>
<dbReference type="Gene3D" id="1.10.275.40">
    <property type="match status" value="1"/>
</dbReference>
<keyword evidence="11" id="KW-0234">DNA repair</keyword>
<dbReference type="PANTHER" id="PTHR11472">
    <property type="entry name" value="DNA REPAIR DEAD HELICASE RAD3/XP-D SUBFAMILY MEMBER"/>
    <property type="match status" value="1"/>
</dbReference>
<dbReference type="Pfam" id="PF13307">
    <property type="entry name" value="Helicase_C_2"/>
    <property type="match status" value="1"/>
</dbReference>
<name>A0A9D1CPT1_9FIRM</name>
<evidence type="ECO:0000256" key="12">
    <source>
        <dbReference type="ARBA" id="ARBA00023235"/>
    </source>
</evidence>
<dbReference type="InterPro" id="IPR010614">
    <property type="entry name" value="RAD3-like_helicase_DEAD"/>
</dbReference>
<keyword evidence="7" id="KW-0067">ATP-binding</keyword>
<evidence type="ECO:0000313" key="16">
    <source>
        <dbReference type="Proteomes" id="UP000886887"/>
    </source>
</evidence>
<comment type="caution">
    <text evidence="15">The sequence shown here is derived from an EMBL/GenBank/DDBJ whole genome shotgun (WGS) entry which is preliminary data.</text>
</comment>
<dbReference type="Pfam" id="PF06733">
    <property type="entry name" value="DEAD_2"/>
    <property type="match status" value="1"/>
</dbReference>
<feature type="domain" description="Helicase ATP-binding" evidence="14">
    <location>
        <begin position="181"/>
        <end position="452"/>
    </location>
</feature>
<keyword evidence="6 15" id="KW-0347">Helicase</keyword>
<evidence type="ECO:0000256" key="7">
    <source>
        <dbReference type="ARBA" id="ARBA00022840"/>
    </source>
</evidence>
<reference evidence="15" key="1">
    <citation type="submission" date="2020-10" db="EMBL/GenBank/DDBJ databases">
        <authorList>
            <person name="Gilroy R."/>
        </authorList>
    </citation>
    <scope>NUCLEOTIDE SEQUENCE</scope>
    <source>
        <strain evidence="15">ChiSxjej2B14-6234</strain>
    </source>
</reference>
<dbReference type="InterPro" id="IPR045028">
    <property type="entry name" value="DinG/Rad3-like"/>
</dbReference>
<dbReference type="InterPro" id="IPR014013">
    <property type="entry name" value="Helic_SF1/SF2_ATP-bd_DinG/Rad3"/>
</dbReference>
<keyword evidence="3" id="KW-0547">Nucleotide-binding</keyword>
<evidence type="ECO:0000256" key="3">
    <source>
        <dbReference type="ARBA" id="ARBA00022741"/>
    </source>
</evidence>